<gene>
    <name evidence="1" type="ORF">GA0061105_12245</name>
</gene>
<evidence type="ECO:0000313" key="1">
    <source>
        <dbReference type="EMBL" id="SCB61723.1"/>
    </source>
</evidence>
<sequence>MTTSMRAPSQASWPHAPWLVRGGLFPCATTCRVWVDDSVGGLNGVQQAPAPTKRVVVKEKVVVGQPPPVTGVVTQVPDDANIRDR</sequence>
<dbReference type="EMBL" id="FMAJ01000022">
    <property type="protein sequence ID" value="SCB61723.1"/>
    <property type="molecule type" value="Genomic_DNA"/>
</dbReference>
<dbReference type="AlphaFoldDB" id="A0A1C3YBA6"/>
<evidence type="ECO:0000313" key="2">
    <source>
        <dbReference type="Proteomes" id="UP000198723"/>
    </source>
</evidence>
<reference evidence="1 2" key="1">
    <citation type="submission" date="2016-08" db="EMBL/GenBank/DDBJ databases">
        <authorList>
            <person name="Seilhamer J.J."/>
        </authorList>
    </citation>
    <scope>NUCLEOTIDE SEQUENCE [LARGE SCALE GENOMIC DNA]</scope>
    <source>
        <strain evidence="1 2">HBR26</strain>
    </source>
</reference>
<organism evidence="1 2">
    <name type="scientific">Rhizobium aethiopicum</name>
    <dbReference type="NCBI Taxonomy" id="1138170"/>
    <lineage>
        <taxon>Bacteria</taxon>
        <taxon>Pseudomonadati</taxon>
        <taxon>Pseudomonadota</taxon>
        <taxon>Alphaproteobacteria</taxon>
        <taxon>Hyphomicrobiales</taxon>
        <taxon>Rhizobiaceae</taxon>
        <taxon>Rhizobium/Agrobacterium group</taxon>
        <taxon>Rhizobium</taxon>
    </lineage>
</organism>
<proteinExistence type="predicted"/>
<protein>
    <submittedName>
        <fullName evidence="1">Uncharacterized protein</fullName>
    </submittedName>
</protein>
<name>A0A1C3YBA6_9HYPH</name>
<dbReference type="Proteomes" id="UP000198723">
    <property type="component" value="Unassembled WGS sequence"/>
</dbReference>
<accession>A0A1C3YBA6</accession>